<evidence type="ECO:0000313" key="3">
    <source>
        <dbReference type="Proteomes" id="UP000034845"/>
    </source>
</evidence>
<protein>
    <submittedName>
        <fullName evidence="2">Uncharacterized protein</fullName>
    </submittedName>
</protein>
<accession>A0A0G0PWX9</accession>
<sequence length="127" mass="14889">MKRLLLVLLVIVSFPVMANAQTYYRPYYQERPLATNSEIPTYPYFLENRTGDPLTVYVYVNKVRWEFVISPDNEVPATMLPLGAKVRVEAFADSGKNKGKNKQRVYSAFYHRQEKNLKVSRGWVFYK</sequence>
<evidence type="ECO:0000256" key="1">
    <source>
        <dbReference type="SAM" id="SignalP"/>
    </source>
</evidence>
<reference evidence="2 3" key="1">
    <citation type="journal article" date="2015" name="Nature">
        <title>rRNA introns, odd ribosomes, and small enigmatic genomes across a large radiation of phyla.</title>
        <authorList>
            <person name="Brown C.T."/>
            <person name="Hug L.A."/>
            <person name="Thomas B.C."/>
            <person name="Sharon I."/>
            <person name="Castelle C.J."/>
            <person name="Singh A."/>
            <person name="Wilkins M.J."/>
            <person name="Williams K.H."/>
            <person name="Banfield J.F."/>
        </authorList>
    </citation>
    <scope>NUCLEOTIDE SEQUENCE [LARGE SCALE GENOMIC DNA]</scope>
    <source>
        <strain evidence="3">GW2011_GWA1_39_13</strain>
    </source>
</reference>
<comment type="caution">
    <text evidence="2">The sequence shown here is derived from an EMBL/GenBank/DDBJ whole genome shotgun (WGS) entry which is preliminary data.</text>
</comment>
<proteinExistence type="predicted"/>
<name>A0A0G0PWX9_YANXG</name>
<feature type="chain" id="PRO_5002533940" evidence="1">
    <location>
        <begin position="19"/>
        <end position="127"/>
    </location>
</feature>
<dbReference type="AlphaFoldDB" id="A0A0G0PWX9"/>
<keyword evidence="1" id="KW-0732">Signal</keyword>
<organism evidence="2 3">
    <name type="scientific">Yanofskybacteria sp. (strain GW2011_GWA1_39_13)</name>
    <dbReference type="NCBI Taxonomy" id="1619019"/>
    <lineage>
        <taxon>Bacteria</taxon>
        <taxon>Candidatus Yanofskyibacteriota</taxon>
    </lineage>
</organism>
<feature type="signal peptide" evidence="1">
    <location>
        <begin position="1"/>
        <end position="18"/>
    </location>
</feature>
<evidence type="ECO:0000313" key="2">
    <source>
        <dbReference type="EMBL" id="KKR02650.1"/>
    </source>
</evidence>
<gene>
    <name evidence="2" type="ORF">UT29_C0001G0130</name>
</gene>
<dbReference type="Proteomes" id="UP000034845">
    <property type="component" value="Unassembled WGS sequence"/>
</dbReference>
<dbReference type="EMBL" id="LBWF01000001">
    <property type="protein sequence ID" value="KKR02650.1"/>
    <property type="molecule type" value="Genomic_DNA"/>
</dbReference>